<dbReference type="Proteomes" id="UP000789920">
    <property type="component" value="Unassembled WGS sequence"/>
</dbReference>
<proteinExistence type="predicted"/>
<dbReference type="EMBL" id="CAJVQC010037469">
    <property type="protein sequence ID" value="CAG8763974.1"/>
    <property type="molecule type" value="Genomic_DNA"/>
</dbReference>
<feature type="non-terminal residue" evidence="1">
    <location>
        <position position="1"/>
    </location>
</feature>
<evidence type="ECO:0000313" key="1">
    <source>
        <dbReference type="EMBL" id="CAG8763974.1"/>
    </source>
</evidence>
<accession>A0ACA9QS59</accession>
<gene>
    <name evidence="1" type="ORF">RPERSI_LOCUS15571</name>
</gene>
<comment type="caution">
    <text evidence="1">The sequence shown here is derived from an EMBL/GenBank/DDBJ whole genome shotgun (WGS) entry which is preliminary data.</text>
</comment>
<name>A0ACA9QS59_9GLOM</name>
<sequence length="348" mass="39502">RRSSVIVPSVKRRVSQIIVPPVKRRVSQIIVPPVKRRVSQIIVPPVKRRSSVIVPPVKRRVSQIFRQQLLEQSILMSFNDQQPITKTRHVPRGKQIRKTKKGVSAKLDHESRRERQKRKTLEKHPHTKRSHESILYSKNRQKVQSEQSEPKAVNVLSIPRILDTDELVKKVDEELRKKEILMSPRPPPRRIVHGLPTPDSIPSTPQTKSNTSSLLASLPDRRSAKSDIIPTEPPPFPTHLTHKAVPFPALQSQNGSMRTSSTTDTRQSQNGSMRTPTFDTRQSQNGSMRTSTFDTRQSQNGSMRTLTIDTRQSQNGSIQNGSMRTLTIDTRQSQNGSIQNGLANTFYN</sequence>
<reference evidence="1" key="1">
    <citation type="submission" date="2021-06" db="EMBL/GenBank/DDBJ databases">
        <authorList>
            <person name="Kallberg Y."/>
            <person name="Tangrot J."/>
            <person name="Rosling A."/>
        </authorList>
    </citation>
    <scope>NUCLEOTIDE SEQUENCE</scope>
    <source>
        <strain evidence="1">MA461A</strain>
    </source>
</reference>
<organism evidence="1 2">
    <name type="scientific">Racocetra persica</name>
    <dbReference type="NCBI Taxonomy" id="160502"/>
    <lineage>
        <taxon>Eukaryota</taxon>
        <taxon>Fungi</taxon>
        <taxon>Fungi incertae sedis</taxon>
        <taxon>Mucoromycota</taxon>
        <taxon>Glomeromycotina</taxon>
        <taxon>Glomeromycetes</taxon>
        <taxon>Diversisporales</taxon>
        <taxon>Gigasporaceae</taxon>
        <taxon>Racocetra</taxon>
    </lineage>
</organism>
<keyword evidence="2" id="KW-1185">Reference proteome</keyword>
<evidence type="ECO:0000313" key="2">
    <source>
        <dbReference type="Proteomes" id="UP000789920"/>
    </source>
</evidence>
<protein>
    <submittedName>
        <fullName evidence="1">27204_t:CDS:1</fullName>
    </submittedName>
</protein>